<dbReference type="Pfam" id="PF08850">
    <property type="entry name" value="DUF1820"/>
    <property type="match status" value="1"/>
</dbReference>
<sequence>MSSDRIYRISFVNQDKVYEIFAKQVYESDLYGFVVVEELVFGTQSTVVIDPGEERLKNEFESVKRSFIPIHSVIRIDEVEHPGVSKIHSLENGGAAGNVSPFARPAKKKIRPACSWFPPAASL</sequence>
<dbReference type="Proteomes" id="UP000510621">
    <property type="component" value="Chromosome"/>
</dbReference>
<evidence type="ECO:0000313" key="1">
    <source>
        <dbReference type="EMBL" id="QLQ31156.1"/>
    </source>
</evidence>
<gene>
    <name evidence="1" type="ORF">HZT40_05575</name>
</gene>
<name>A0A7L6APX5_9GAMM</name>
<dbReference type="PIRSF" id="PIRSF028538">
    <property type="entry name" value="DUF1820"/>
    <property type="match status" value="1"/>
</dbReference>
<reference evidence="1" key="1">
    <citation type="submission" date="2020-06" db="EMBL/GenBank/DDBJ databases">
        <title>Analysis procedures for assessing recovery of high quality, complete, closed genomes from Nanopore long read metagenome sequencing.</title>
        <authorList>
            <person name="Bessarab I."/>
            <person name="Arumugam K."/>
            <person name="Haryono M."/>
            <person name="Liu X."/>
            <person name="Roy S."/>
            <person name="Zuniga-Montanez R.E."/>
            <person name="Qiu G."/>
            <person name="Drautz-Moses D.I."/>
            <person name="Law Y.Y."/>
            <person name="Wuertz S."/>
            <person name="Lauro F.M."/>
            <person name="Huson D.H."/>
            <person name="Williams R.B."/>
        </authorList>
    </citation>
    <scope>NUCLEOTIDE SEQUENCE [LARGE SCALE GENOMIC DNA]</scope>
    <source>
        <strain evidence="1">SSD2</strain>
    </source>
</reference>
<dbReference type="AlphaFoldDB" id="A0A7L6APX5"/>
<dbReference type="KEGG" id="this:HZT40_05575"/>
<dbReference type="InterPro" id="IPR014949">
    <property type="entry name" value="DUF1820"/>
</dbReference>
<accession>A0A7L6APX5</accession>
<protein>
    <submittedName>
        <fullName evidence="1">DUF1820 family protein</fullName>
    </submittedName>
</protein>
<dbReference type="EMBL" id="CP059265">
    <property type="protein sequence ID" value="QLQ31156.1"/>
    <property type="molecule type" value="Genomic_DNA"/>
</dbReference>
<evidence type="ECO:0000313" key="2">
    <source>
        <dbReference type="Proteomes" id="UP000510621"/>
    </source>
</evidence>
<proteinExistence type="predicted"/>
<keyword evidence="2" id="KW-1185">Reference proteome</keyword>
<organism evidence="1 2">
    <name type="scientific">Candidatus Thiothrix singaporensis</name>
    <dbReference type="NCBI Taxonomy" id="2799669"/>
    <lineage>
        <taxon>Bacteria</taxon>
        <taxon>Pseudomonadati</taxon>
        <taxon>Pseudomonadota</taxon>
        <taxon>Gammaproteobacteria</taxon>
        <taxon>Thiotrichales</taxon>
        <taxon>Thiotrichaceae</taxon>
        <taxon>Thiothrix</taxon>
    </lineage>
</organism>